<protein>
    <submittedName>
        <fullName evidence="2">Uncharacterized protein</fullName>
    </submittedName>
</protein>
<comment type="caution">
    <text evidence="2">The sequence shown here is derived from an EMBL/GenBank/DDBJ whole genome shotgun (WGS) entry which is preliminary data.</text>
</comment>
<keyword evidence="3" id="KW-1185">Reference proteome</keyword>
<reference evidence="2 3" key="1">
    <citation type="journal article" date="2019" name="Int. J. Syst. Evol. Microbiol.">
        <title>The Global Catalogue of Microorganisms (GCM) 10K type strain sequencing project: providing services to taxonomists for standard genome sequencing and annotation.</title>
        <authorList>
            <consortium name="The Broad Institute Genomics Platform"/>
            <consortium name="The Broad Institute Genome Sequencing Center for Infectious Disease"/>
            <person name="Wu L."/>
            <person name="Ma J."/>
        </authorList>
    </citation>
    <scope>NUCLEOTIDE SEQUENCE [LARGE SCALE GENOMIC DNA]</scope>
    <source>
        <strain evidence="2 3">JCM 6923</strain>
    </source>
</reference>
<sequence>MKASQPPRRRPDRPRMCFVIGPIGDQYAAHGSPEREAYEHHLGIFEQVIAPACEKYEIAVVRADGIAHAGDINEQVCRHVIESDLVIADVSGGNPNVMYELGLRHITGRATIHIGEAGQLPFDIASIRTIRYQRARSHLAGARREIESALEAGMRDGFELLTPARVVRALQSVDWQSLPNRGEGGEDEEGTADENPSGLLDDFAAIEDGLEEMTAHMGALTKVIETIGTLSDQSNIEMLDLVQANAPARVRLAAVVRYAESLSALAGEMNTVAGAFAERMVTMDSGVRAVLGLIEVMSPDERDETAGELLGWLIELNESAQAGLTQIVSLGASASDLVQVSRHLRDPVRDISTAVQRMISAIACMGEWAGKARDLAQDTQHPTG</sequence>
<name>A0ABN3M4P9_9ACTN</name>
<dbReference type="Proteomes" id="UP001501721">
    <property type="component" value="Unassembled WGS sequence"/>
</dbReference>
<evidence type="ECO:0000313" key="3">
    <source>
        <dbReference type="Proteomes" id="UP001501721"/>
    </source>
</evidence>
<feature type="region of interest" description="Disordered" evidence="1">
    <location>
        <begin position="177"/>
        <end position="198"/>
    </location>
</feature>
<accession>A0ABN3M4P9</accession>
<evidence type="ECO:0000256" key="1">
    <source>
        <dbReference type="SAM" id="MobiDB-lite"/>
    </source>
</evidence>
<organism evidence="2 3">
    <name type="scientific">Streptomyces graminearus</name>
    <dbReference type="NCBI Taxonomy" id="284030"/>
    <lineage>
        <taxon>Bacteria</taxon>
        <taxon>Bacillati</taxon>
        <taxon>Actinomycetota</taxon>
        <taxon>Actinomycetes</taxon>
        <taxon>Kitasatosporales</taxon>
        <taxon>Streptomycetaceae</taxon>
        <taxon>Streptomyces</taxon>
    </lineage>
</organism>
<evidence type="ECO:0000313" key="2">
    <source>
        <dbReference type="EMBL" id="GAA2493710.1"/>
    </source>
</evidence>
<proteinExistence type="predicted"/>
<gene>
    <name evidence="2" type="ORF">GCM10010422_46030</name>
</gene>
<dbReference type="EMBL" id="BAAATL010000023">
    <property type="protein sequence ID" value="GAA2493710.1"/>
    <property type="molecule type" value="Genomic_DNA"/>
</dbReference>